<protein>
    <submittedName>
        <fullName evidence="1">Uncharacterized protein</fullName>
    </submittedName>
</protein>
<dbReference type="OrthoDB" id="2663163at2"/>
<comment type="caution">
    <text evidence="1">The sequence shown here is derived from an EMBL/GenBank/DDBJ whole genome shotgun (WGS) entry which is preliminary data.</text>
</comment>
<proteinExistence type="predicted"/>
<dbReference type="EMBL" id="RHLK01000006">
    <property type="protein sequence ID" value="MVP00375.1"/>
    <property type="molecule type" value="Genomic_DNA"/>
</dbReference>
<keyword evidence="2" id="KW-1185">Reference proteome</keyword>
<dbReference type="InterPro" id="IPR058701">
    <property type="entry name" value="PhiTE_072-like"/>
</dbReference>
<dbReference type="RefSeq" id="WP_157335998.1">
    <property type="nucleotide sequence ID" value="NZ_RHLK01000006.1"/>
</dbReference>
<dbReference type="Proteomes" id="UP000490800">
    <property type="component" value="Unassembled WGS sequence"/>
</dbReference>
<dbReference type="AlphaFoldDB" id="A0A7X3FIN1"/>
<name>A0A7X3FIN1_9BACL</name>
<sequence>MIAMVEEKQVGFQVTKDVSEVYRLRIDSHRCSWATITINNSGDFSVISDCGNFNYFWGGYGSGTFKEFLIRIFSKSAHGRGSYVYDKISDVNRDRVDCMKTVAPMKKDFMEKYRELYVDARRRAKYVNSFDARWAFSDLKDTARTTWDALINLEDEGELSPDRFYSILWEGGSFNDKFFDGDYLAHCLDVEMTGDPQAITFCEVVAPIFAEILMQEVDGQV</sequence>
<accession>A0A7X3FIN1</accession>
<dbReference type="Pfam" id="PF26211">
    <property type="entry name" value="Phage_phiTE_072"/>
    <property type="match status" value="1"/>
</dbReference>
<organism evidence="1 2">
    <name type="scientific">Paenibacillus lutrae</name>
    <dbReference type="NCBI Taxonomy" id="2078573"/>
    <lineage>
        <taxon>Bacteria</taxon>
        <taxon>Bacillati</taxon>
        <taxon>Bacillota</taxon>
        <taxon>Bacilli</taxon>
        <taxon>Bacillales</taxon>
        <taxon>Paenibacillaceae</taxon>
        <taxon>Paenibacillus</taxon>
    </lineage>
</organism>
<evidence type="ECO:0000313" key="1">
    <source>
        <dbReference type="EMBL" id="MVP00375.1"/>
    </source>
</evidence>
<reference evidence="1 2" key="1">
    <citation type="journal article" date="2019" name="Microorganisms">
        <title>Paenibacillus lutrae sp. nov., A Chitinolytic Species Isolated from A River Otter in Castril Natural Park, Granada, Spain.</title>
        <authorList>
            <person name="Rodriguez M."/>
            <person name="Reina J.C."/>
            <person name="Bejar V."/>
            <person name="Llamas I."/>
        </authorList>
    </citation>
    <scope>NUCLEOTIDE SEQUENCE [LARGE SCALE GENOMIC DNA]</scope>
    <source>
        <strain evidence="1 2">N10</strain>
    </source>
</reference>
<evidence type="ECO:0000313" key="2">
    <source>
        <dbReference type="Proteomes" id="UP000490800"/>
    </source>
</evidence>
<gene>
    <name evidence="1" type="ORF">EDM21_12715</name>
</gene>